<dbReference type="AlphaFoldDB" id="A0ABD6ECX9"/>
<dbReference type="Proteomes" id="UP001608902">
    <property type="component" value="Unassembled WGS sequence"/>
</dbReference>
<evidence type="ECO:0000313" key="3">
    <source>
        <dbReference type="Proteomes" id="UP001608902"/>
    </source>
</evidence>
<sequence>MILVSATFAVLAHMVSLNTPPISRSSMNNFMQPLHGTSISRTSACCHHSTHFFTYFNLLTCGSNLEQQNFFHLQRPVSLKLY</sequence>
<keyword evidence="1" id="KW-0732">Signal</keyword>
<evidence type="ECO:0000256" key="1">
    <source>
        <dbReference type="SAM" id="SignalP"/>
    </source>
</evidence>
<organism evidence="2 3">
    <name type="scientific">Gnathostoma spinigerum</name>
    <dbReference type="NCBI Taxonomy" id="75299"/>
    <lineage>
        <taxon>Eukaryota</taxon>
        <taxon>Metazoa</taxon>
        <taxon>Ecdysozoa</taxon>
        <taxon>Nematoda</taxon>
        <taxon>Chromadorea</taxon>
        <taxon>Rhabditida</taxon>
        <taxon>Spirurina</taxon>
        <taxon>Gnathostomatomorpha</taxon>
        <taxon>Gnathostomatoidea</taxon>
        <taxon>Gnathostomatidae</taxon>
        <taxon>Gnathostoma</taxon>
    </lineage>
</organism>
<accession>A0ABD6ECX9</accession>
<name>A0ABD6ECX9_9BILA</name>
<reference evidence="2 3" key="1">
    <citation type="submission" date="2024-08" db="EMBL/GenBank/DDBJ databases">
        <title>Gnathostoma spinigerum genome.</title>
        <authorList>
            <person name="Gonzalez-Bertolin B."/>
            <person name="Monzon S."/>
            <person name="Zaballos A."/>
            <person name="Jimenez P."/>
            <person name="Dekumyoy P."/>
            <person name="Varona S."/>
            <person name="Cuesta I."/>
            <person name="Sumanam S."/>
            <person name="Adisakwattana P."/>
            <person name="Gasser R.B."/>
            <person name="Hernandez-Gonzalez A."/>
            <person name="Young N.D."/>
            <person name="Perteguer M.J."/>
        </authorList>
    </citation>
    <scope>NUCLEOTIDE SEQUENCE [LARGE SCALE GENOMIC DNA]</scope>
    <source>
        <strain evidence="2">AL3</strain>
        <tissue evidence="2">Liver</tissue>
    </source>
</reference>
<evidence type="ECO:0008006" key="4">
    <source>
        <dbReference type="Google" id="ProtNLM"/>
    </source>
</evidence>
<feature type="chain" id="PRO_5044869864" description="Secreted protein" evidence="1">
    <location>
        <begin position="18"/>
        <end position="82"/>
    </location>
</feature>
<protein>
    <recommendedName>
        <fullName evidence="4">Secreted protein</fullName>
    </recommendedName>
</protein>
<comment type="caution">
    <text evidence="2">The sequence shown here is derived from an EMBL/GenBank/DDBJ whole genome shotgun (WGS) entry which is preliminary data.</text>
</comment>
<gene>
    <name evidence="2" type="ORF">AB6A40_001392</name>
</gene>
<dbReference type="EMBL" id="JBGFUD010000513">
    <property type="protein sequence ID" value="MFH4974683.1"/>
    <property type="molecule type" value="Genomic_DNA"/>
</dbReference>
<feature type="signal peptide" evidence="1">
    <location>
        <begin position="1"/>
        <end position="17"/>
    </location>
</feature>
<evidence type="ECO:0000313" key="2">
    <source>
        <dbReference type="EMBL" id="MFH4974683.1"/>
    </source>
</evidence>
<keyword evidence="3" id="KW-1185">Reference proteome</keyword>
<proteinExistence type="predicted"/>